<keyword evidence="3" id="KW-1185">Reference proteome</keyword>
<sequence length="418" mass="46133">MKELEVIGKSIIRVDGLSKVRGSAIYPEDITMDDMLYGKTLRSIKPHAYIKVDTSTAEKVDGVIKILTAKDVPFNSHGVLYKDHEVFCSKKVRRIGDPIAFVVAKNKRIAETAVRKIEVEYEEIEGVFDPIEAMKKDAPKVHDGGNVVHHCKIRKGNVEEAFKNCAVIIEEEYKTSMVDHAFLQPEAGIAYVDEDGKIVVCAATQYPHFDQEEIAEALCLQKEDVKVINPAVGGAFGGREDITLQIHIALAAKLLRKPIKTVYSREESFTAHCKRHPMIMNYKTGADKEGMLIAMQAEIIADTGAYASWVNNVVRKAVTHATGPYEIPNVKIDGYGVYTNNPFAGAMRGFGAAQVPIAHELQMDRLAEKLSIDPIRIRIKNGFRVGSTTSTGQVLNESVPLINCIEAVAKSLNLLGEE</sequence>
<dbReference type="PANTHER" id="PTHR11908:SF157">
    <property type="entry name" value="XANTHINE DEHYDROGENASE SUBUNIT D-RELATED"/>
    <property type="match status" value="1"/>
</dbReference>
<dbReference type="InterPro" id="IPR000674">
    <property type="entry name" value="Ald_Oxase/Xan_DH_a/b"/>
</dbReference>
<dbReference type="InterPro" id="IPR008274">
    <property type="entry name" value="AldOxase/xan_DH_MoCoBD1"/>
</dbReference>
<dbReference type="PANTHER" id="PTHR11908">
    <property type="entry name" value="XANTHINE DEHYDROGENASE"/>
    <property type="match status" value="1"/>
</dbReference>
<dbReference type="SMART" id="SM01008">
    <property type="entry name" value="Ald_Xan_dh_C"/>
    <property type="match status" value="1"/>
</dbReference>
<feature type="domain" description="Aldehyde oxidase/xanthine dehydrogenase a/b hammerhead" evidence="1">
    <location>
        <begin position="21"/>
        <end position="125"/>
    </location>
</feature>
<gene>
    <name evidence="2" type="ORF">KQI88_07140</name>
</gene>
<dbReference type="InterPro" id="IPR016208">
    <property type="entry name" value="Ald_Oxase/xanthine_DH-like"/>
</dbReference>
<dbReference type="RefSeq" id="WP_216415711.1">
    <property type="nucleotide sequence ID" value="NZ_JAHLQK010000002.1"/>
</dbReference>
<accession>A0ABS6G388</accession>
<evidence type="ECO:0000313" key="3">
    <source>
        <dbReference type="Proteomes" id="UP000779508"/>
    </source>
</evidence>
<reference evidence="2 3" key="1">
    <citation type="submission" date="2021-06" db="EMBL/GenBank/DDBJ databases">
        <authorList>
            <person name="Sun Q."/>
            <person name="Li D."/>
        </authorList>
    </citation>
    <scope>NUCLEOTIDE SEQUENCE [LARGE SCALE GENOMIC DNA]</scope>
    <source>
        <strain evidence="2 3">MSJ-5</strain>
    </source>
</reference>
<protein>
    <submittedName>
        <fullName evidence="2">Molybdopterin-dependent oxidoreductase</fullName>
    </submittedName>
</protein>
<name>A0ABS6G388_9FIRM</name>
<comment type="caution">
    <text evidence="2">The sequence shown here is derived from an EMBL/GenBank/DDBJ whole genome shotgun (WGS) entry which is preliminary data.</text>
</comment>
<evidence type="ECO:0000313" key="2">
    <source>
        <dbReference type="EMBL" id="MBU5676187.1"/>
    </source>
</evidence>
<dbReference type="Proteomes" id="UP000779508">
    <property type="component" value="Unassembled WGS sequence"/>
</dbReference>
<dbReference type="Pfam" id="PF01315">
    <property type="entry name" value="Ald_Xan_dh_C"/>
    <property type="match status" value="1"/>
</dbReference>
<organism evidence="2 3">
    <name type="scientific">Alkaliphilus flagellatus</name>
    <dbReference type="NCBI Taxonomy" id="2841507"/>
    <lineage>
        <taxon>Bacteria</taxon>
        <taxon>Bacillati</taxon>
        <taxon>Bacillota</taxon>
        <taxon>Clostridia</taxon>
        <taxon>Peptostreptococcales</taxon>
        <taxon>Natronincolaceae</taxon>
        <taxon>Alkaliphilus</taxon>
    </lineage>
</organism>
<proteinExistence type="predicted"/>
<evidence type="ECO:0000259" key="1">
    <source>
        <dbReference type="SMART" id="SM01008"/>
    </source>
</evidence>
<dbReference type="EMBL" id="JAHLQK010000002">
    <property type="protein sequence ID" value="MBU5676187.1"/>
    <property type="molecule type" value="Genomic_DNA"/>
</dbReference>
<dbReference type="Pfam" id="PF02738">
    <property type="entry name" value="MoCoBD_1"/>
    <property type="match status" value="1"/>
</dbReference>